<keyword evidence="1" id="KW-0812">Transmembrane</keyword>
<dbReference type="EMBL" id="QOQW01000043">
    <property type="protein sequence ID" value="RCK74613.1"/>
    <property type="molecule type" value="Genomic_DNA"/>
</dbReference>
<protein>
    <submittedName>
        <fullName evidence="2">Uncharacterized protein</fullName>
    </submittedName>
</protein>
<evidence type="ECO:0000256" key="1">
    <source>
        <dbReference type="SAM" id="Phobius"/>
    </source>
</evidence>
<organism evidence="2 3">
    <name type="scientific">Candidatus Ozemobacter sibiricus</name>
    <dbReference type="NCBI Taxonomy" id="2268124"/>
    <lineage>
        <taxon>Bacteria</taxon>
        <taxon>Candidatus Ozemobacteria</taxon>
        <taxon>Candidatus Ozemobacterales</taxon>
        <taxon>Candidatus Ozemobacteraceae</taxon>
        <taxon>Candidatus Ozemobacter</taxon>
    </lineage>
</organism>
<feature type="transmembrane region" description="Helical" evidence="1">
    <location>
        <begin position="12"/>
        <end position="28"/>
    </location>
</feature>
<gene>
    <name evidence="2" type="ORF">OZSIB_0100</name>
</gene>
<name>A0A367Z8Y9_9BACT</name>
<dbReference type="AlphaFoldDB" id="A0A367Z8Y9"/>
<comment type="caution">
    <text evidence="2">The sequence shown here is derived from an EMBL/GenBank/DDBJ whole genome shotgun (WGS) entry which is preliminary data.</text>
</comment>
<dbReference type="Proteomes" id="UP000252355">
    <property type="component" value="Unassembled WGS sequence"/>
</dbReference>
<evidence type="ECO:0000313" key="2">
    <source>
        <dbReference type="EMBL" id="RCK74613.1"/>
    </source>
</evidence>
<sequence>MTIEPFVKKRAIFTAAVMMPALLLAQYFGYDSVMVTGAIAGITGGLSVILFPDPHRQP</sequence>
<accession>A0A367Z8Y9</accession>
<keyword evidence="1" id="KW-1133">Transmembrane helix</keyword>
<keyword evidence="1" id="KW-0472">Membrane</keyword>
<evidence type="ECO:0000313" key="3">
    <source>
        <dbReference type="Proteomes" id="UP000252355"/>
    </source>
</evidence>
<feature type="transmembrane region" description="Helical" evidence="1">
    <location>
        <begin position="34"/>
        <end position="52"/>
    </location>
</feature>
<reference evidence="2 3" key="1">
    <citation type="submission" date="2018-05" db="EMBL/GenBank/DDBJ databases">
        <title>A metagenomic window into the 2 km-deep terrestrial subsurface aquifer revealed taxonomically and functionally diverse microbial community comprising novel uncultured bacterial lineages.</title>
        <authorList>
            <person name="Kadnikov V.V."/>
            <person name="Mardanov A.V."/>
            <person name="Beletsky A.V."/>
            <person name="Banks D."/>
            <person name="Pimenov N.V."/>
            <person name="Frank Y.A."/>
            <person name="Karnachuk O.V."/>
            <person name="Ravin N.V."/>
        </authorList>
    </citation>
    <scope>NUCLEOTIDE SEQUENCE [LARGE SCALE GENOMIC DNA]</scope>
    <source>
        <strain evidence="2">BY5</strain>
    </source>
</reference>
<proteinExistence type="predicted"/>